<dbReference type="NCBIfam" id="NF006072">
    <property type="entry name" value="PRK08217.1"/>
    <property type="match status" value="1"/>
</dbReference>
<dbReference type="EMBL" id="ARXV01000004">
    <property type="protein sequence ID" value="KGD65435.1"/>
    <property type="molecule type" value="Genomic_DNA"/>
</dbReference>
<evidence type="ECO:0000313" key="6">
    <source>
        <dbReference type="Proteomes" id="UP000029444"/>
    </source>
</evidence>
<name>A0A095USC6_9GAMM</name>
<dbReference type="PANTHER" id="PTHR42760">
    <property type="entry name" value="SHORT-CHAIN DEHYDROGENASES/REDUCTASES FAMILY MEMBER"/>
    <property type="match status" value="1"/>
</dbReference>
<dbReference type="InterPro" id="IPR057326">
    <property type="entry name" value="KR_dom"/>
</dbReference>
<dbReference type="STRING" id="1177154.Y5S_01328"/>
<evidence type="ECO:0000313" key="5">
    <source>
        <dbReference type="EMBL" id="KGD65435.1"/>
    </source>
</evidence>
<dbReference type="PROSITE" id="PS00061">
    <property type="entry name" value="ADH_SHORT"/>
    <property type="match status" value="1"/>
</dbReference>
<dbReference type="eggNOG" id="COG1028">
    <property type="taxonomic scope" value="Bacteria"/>
</dbReference>
<dbReference type="InterPro" id="IPR036291">
    <property type="entry name" value="NAD(P)-bd_dom_sf"/>
</dbReference>
<protein>
    <submittedName>
        <fullName evidence="5">3-ketoacyl-(Acyl-carrier-protein) reductase</fullName>
        <ecNumber evidence="5">1.1.1.100</ecNumber>
    </submittedName>
</protein>
<dbReference type="AlphaFoldDB" id="A0A095USC6"/>
<dbReference type="PRINTS" id="PR00081">
    <property type="entry name" value="GDHRDH"/>
</dbReference>
<evidence type="ECO:0000256" key="2">
    <source>
        <dbReference type="ARBA" id="ARBA00023002"/>
    </source>
</evidence>
<keyword evidence="6" id="KW-1185">Reference proteome</keyword>
<comment type="caution">
    <text evidence="5">The sequence shown here is derived from an EMBL/GenBank/DDBJ whole genome shotgun (WGS) entry which is preliminary data.</text>
</comment>
<dbReference type="OrthoDB" id="9804774at2"/>
<dbReference type="PRINTS" id="PR00080">
    <property type="entry name" value="SDRFAMILY"/>
</dbReference>
<dbReference type="InterPro" id="IPR002347">
    <property type="entry name" value="SDR_fam"/>
</dbReference>
<feature type="domain" description="Ketoreductase" evidence="4">
    <location>
        <begin position="6"/>
        <end position="200"/>
    </location>
</feature>
<dbReference type="PATRIC" id="fig|1177154.3.peg.1352"/>
<dbReference type="EC" id="1.1.1.100" evidence="5"/>
<dbReference type="FunFam" id="3.40.50.720:FF:000173">
    <property type="entry name" value="3-oxoacyl-[acyl-carrier protein] reductase"/>
    <property type="match status" value="1"/>
</dbReference>
<dbReference type="SMART" id="SM00822">
    <property type="entry name" value="PKS_KR"/>
    <property type="match status" value="1"/>
</dbReference>
<comment type="similarity">
    <text evidence="1 3">Belongs to the short-chain dehydrogenases/reductases (SDR) family.</text>
</comment>
<gene>
    <name evidence="5" type="primary">fabG</name>
    <name evidence="5" type="ORF">Y5S_01328</name>
</gene>
<dbReference type="Pfam" id="PF00106">
    <property type="entry name" value="adh_short"/>
    <property type="match status" value="1"/>
</dbReference>
<dbReference type="SUPFAM" id="SSF51735">
    <property type="entry name" value="NAD(P)-binding Rossmann-fold domains"/>
    <property type="match status" value="1"/>
</dbReference>
<evidence type="ECO:0000259" key="4">
    <source>
        <dbReference type="SMART" id="SM00822"/>
    </source>
</evidence>
<dbReference type="Proteomes" id="UP000029444">
    <property type="component" value="Unassembled WGS sequence"/>
</dbReference>
<reference evidence="5 6" key="1">
    <citation type="submission" date="2012-09" db="EMBL/GenBank/DDBJ databases">
        <title>Genome Sequence of alkane-degrading Bacterium Alcanivorax sp. 19-m-6.</title>
        <authorList>
            <person name="Lai Q."/>
            <person name="Shao Z."/>
        </authorList>
    </citation>
    <scope>NUCLEOTIDE SEQUENCE [LARGE SCALE GENOMIC DNA]</scope>
    <source>
        <strain evidence="5 6">19-m-6</strain>
    </source>
</reference>
<evidence type="ECO:0000256" key="3">
    <source>
        <dbReference type="RuleBase" id="RU000363"/>
    </source>
</evidence>
<evidence type="ECO:0000256" key="1">
    <source>
        <dbReference type="ARBA" id="ARBA00006484"/>
    </source>
</evidence>
<dbReference type="PANTHER" id="PTHR42760:SF135">
    <property type="entry name" value="BLL7886 PROTEIN"/>
    <property type="match status" value="1"/>
</dbReference>
<dbReference type="Gene3D" id="3.40.50.720">
    <property type="entry name" value="NAD(P)-binding Rossmann-like Domain"/>
    <property type="match status" value="1"/>
</dbReference>
<sequence length="253" mass="26943">MDLNQKVIVVTGAGRGLGRGIATYFAGKGARIACVDLNQEDLDATVAACKDAGGDARSYIANVAKEEDVEALFNNVGNDFGALHGLVNNAGITRDGLLVKYKDGEVVSKMSLQQWQAVIDVNLTGVFLCGREAAAKMLELGTEEGVIVNISSLARHGSFGQSNYSAAKSAVAAMAEVWAKELARYNIRTGAVAPGTINTDMLAAMKPEARERLVQAVPLRRLGEAEHIARSVAFIFETDYFTGRCIDMDGGLR</sequence>
<proteinExistence type="inferred from homology"/>
<dbReference type="GO" id="GO:0030497">
    <property type="term" value="P:fatty acid elongation"/>
    <property type="evidence" value="ECO:0007669"/>
    <property type="project" value="TreeGrafter"/>
</dbReference>
<dbReference type="GO" id="GO:0004316">
    <property type="term" value="F:3-oxoacyl-[acyl-carrier-protein] reductase (NADPH) activity"/>
    <property type="evidence" value="ECO:0007669"/>
    <property type="project" value="UniProtKB-EC"/>
</dbReference>
<accession>A0A095USC6</accession>
<dbReference type="RefSeq" id="WP_035231505.1">
    <property type="nucleotide sequence ID" value="NZ_ARXV01000004.1"/>
</dbReference>
<organism evidence="5 6">
    <name type="scientific">Alcanivorax nanhaiticus</name>
    <dbReference type="NCBI Taxonomy" id="1177154"/>
    <lineage>
        <taxon>Bacteria</taxon>
        <taxon>Pseudomonadati</taxon>
        <taxon>Pseudomonadota</taxon>
        <taxon>Gammaproteobacteria</taxon>
        <taxon>Oceanospirillales</taxon>
        <taxon>Alcanivoracaceae</taxon>
        <taxon>Alcanivorax</taxon>
    </lineage>
</organism>
<dbReference type="InterPro" id="IPR020904">
    <property type="entry name" value="Sc_DH/Rdtase_CS"/>
</dbReference>
<keyword evidence="2 5" id="KW-0560">Oxidoreductase</keyword>